<evidence type="ECO:0000313" key="1">
    <source>
        <dbReference type="EMBL" id="KAG5540606.1"/>
    </source>
</evidence>
<sequence>MIVLLESAKQGTSLGPAYACWGGCYNGCILQNGKYLQNDDQKLPCYWKCLGSCISHSGSDYHYYCQLGCSLKLCTMFSFGTYD</sequence>
<accession>A0AAV6JHC7</accession>
<dbReference type="PANTHER" id="PTHR36312:SF2">
    <property type="entry name" value="THIONIN-LIKE PROTEIN"/>
    <property type="match status" value="1"/>
</dbReference>
<evidence type="ECO:0000313" key="2">
    <source>
        <dbReference type="Proteomes" id="UP000823749"/>
    </source>
</evidence>
<dbReference type="PANTHER" id="PTHR36312">
    <property type="entry name" value="THIONIN-LIKE PROTEIN 1"/>
    <property type="match status" value="1"/>
</dbReference>
<proteinExistence type="predicted"/>
<comment type="caution">
    <text evidence="1">The sequence shown here is derived from an EMBL/GenBank/DDBJ whole genome shotgun (WGS) entry which is preliminary data.</text>
</comment>
<organism evidence="1 2">
    <name type="scientific">Rhododendron griersonianum</name>
    <dbReference type="NCBI Taxonomy" id="479676"/>
    <lineage>
        <taxon>Eukaryota</taxon>
        <taxon>Viridiplantae</taxon>
        <taxon>Streptophyta</taxon>
        <taxon>Embryophyta</taxon>
        <taxon>Tracheophyta</taxon>
        <taxon>Spermatophyta</taxon>
        <taxon>Magnoliopsida</taxon>
        <taxon>eudicotyledons</taxon>
        <taxon>Gunneridae</taxon>
        <taxon>Pentapetalae</taxon>
        <taxon>asterids</taxon>
        <taxon>Ericales</taxon>
        <taxon>Ericaceae</taxon>
        <taxon>Ericoideae</taxon>
        <taxon>Rhodoreae</taxon>
        <taxon>Rhododendron</taxon>
    </lineage>
</organism>
<reference evidence="1" key="1">
    <citation type="submission" date="2020-08" db="EMBL/GenBank/DDBJ databases">
        <title>Plant Genome Project.</title>
        <authorList>
            <person name="Zhang R.-G."/>
        </authorList>
    </citation>
    <scope>NUCLEOTIDE SEQUENCE</scope>
    <source>
        <strain evidence="1">WSP0</strain>
        <tissue evidence="1">Leaf</tissue>
    </source>
</reference>
<protein>
    <submittedName>
        <fullName evidence="1">Uncharacterized protein</fullName>
    </submittedName>
</protein>
<dbReference type="Proteomes" id="UP000823749">
    <property type="component" value="Chromosome 7"/>
</dbReference>
<name>A0AAV6JHC7_9ERIC</name>
<keyword evidence="2" id="KW-1185">Reference proteome</keyword>
<gene>
    <name evidence="1" type="ORF">RHGRI_020729</name>
</gene>
<dbReference type="InterPro" id="IPR038975">
    <property type="entry name" value="THNL"/>
</dbReference>
<dbReference type="EMBL" id="JACTNZ010000007">
    <property type="protein sequence ID" value="KAG5540606.1"/>
    <property type="molecule type" value="Genomic_DNA"/>
</dbReference>
<dbReference type="AlphaFoldDB" id="A0AAV6JHC7"/>